<protein>
    <submittedName>
        <fullName evidence="2">Uncharacterized protein</fullName>
    </submittedName>
</protein>
<evidence type="ECO:0000256" key="1">
    <source>
        <dbReference type="SAM" id="MobiDB-lite"/>
    </source>
</evidence>
<proteinExistence type="predicted"/>
<dbReference type="Proteomes" id="UP001176941">
    <property type="component" value="Chromosome 5"/>
</dbReference>
<feature type="compositionally biased region" description="Basic and acidic residues" evidence="1">
    <location>
        <begin position="38"/>
        <end position="47"/>
    </location>
</feature>
<sequence length="82" mass="9011">MFGRASLVGSAKEGYPWLPPKQLLAAAQRANSWRVSGHSHETHEKLTVQHPPPPCGTSPAKFTSPARFKRASRARGAPYHPR</sequence>
<evidence type="ECO:0000313" key="2">
    <source>
        <dbReference type="EMBL" id="CAI9176112.1"/>
    </source>
</evidence>
<feature type="region of interest" description="Disordered" evidence="1">
    <location>
        <begin position="29"/>
        <end position="82"/>
    </location>
</feature>
<keyword evidence="3" id="KW-1185">Reference proteome</keyword>
<gene>
    <name evidence="2" type="ORF">MRATA1EN1_LOCUS25074</name>
</gene>
<evidence type="ECO:0000313" key="3">
    <source>
        <dbReference type="Proteomes" id="UP001176941"/>
    </source>
</evidence>
<dbReference type="EMBL" id="OX459941">
    <property type="protein sequence ID" value="CAI9176112.1"/>
    <property type="molecule type" value="Genomic_DNA"/>
</dbReference>
<reference evidence="2" key="1">
    <citation type="submission" date="2023-04" db="EMBL/GenBank/DDBJ databases">
        <authorList>
            <consortium name="ELIXIR-Norway"/>
        </authorList>
    </citation>
    <scope>NUCLEOTIDE SEQUENCE [LARGE SCALE GENOMIC DNA]</scope>
</reference>
<name>A0ABN8ZTK9_RANTA</name>
<organism evidence="2 3">
    <name type="scientific">Rangifer tarandus platyrhynchus</name>
    <name type="common">Svalbard reindeer</name>
    <dbReference type="NCBI Taxonomy" id="3082113"/>
    <lineage>
        <taxon>Eukaryota</taxon>
        <taxon>Metazoa</taxon>
        <taxon>Chordata</taxon>
        <taxon>Craniata</taxon>
        <taxon>Vertebrata</taxon>
        <taxon>Euteleostomi</taxon>
        <taxon>Mammalia</taxon>
        <taxon>Eutheria</taxon>
        <taxon>Laurasiatheria</taxon>
        <taxon>Artiodactyla</taxon>
        <taxon>Ruminantia</taxon>
        <taxon>Pecora</taxon>
        <taxon>Cervidae</taxon>
        <taxon>Odocoileinae</taxon>
        <taxon>Rangifer</taxon>
    </lineage>
</organism>
<accession>A0ABN8ZTK9</accession>